<evidence type="ECO:0000313" key="4">
    <source>
        <dbReference type="Proteomes" id="UP000087171"/>
    </source>
</evidence>
<feature type="domain" description="J" evidence="3">
    <location>
        <begin position="525"/>
        <end position="592"/>
    </location>
</feature>
<dbReference type="PANTHER" id="PTHR36335:SF1">
    <property type="entry name" value="CHAPERONE DNAJ-DOMAIN SUPERFAMILY PROTEIN"/>
    <property type="match status" value="1"/>
</dbReference>
<dbReference type="PANTHER" id="PTHR36335">
    <property type="entry name" value="CHAPERONE DNAJ-DOMAIN SUPERFAMILY PROTEIN"/>
    <property type="match status" value="1"/>
</dbReference>
<evidence type="ECO:0000259" key="3">
    <source>
        <dbReference type="PROSITE" id="PS50076"/>
    </source>
</evidence>
<dbReference type="eggNOG" id="ENOG502QZR2">
    <property type="taxonomic scope" value="Eukaryota"/>
</dbReference>
<dbReference type="RefSeq" id="XP_027187714.1">
    <property type="nucleotide sequence ID" value="XM_027331913.1"/>
</dbReference>
<dbReference type="RefSeq" id="XP_027187713.1">
    <property type="nucleotide sequence ID" value="XM_027331912.1"/>
</dbReference>
<feature type="compositionally biased region" description="Acidic residues" evidence="2">
    <location>
        <begin position="80"/>
        <end position="91"/>
    </location>
</feature>
<name>A0A1S2XLV9_CICAR</name>
<keyword evidence="4" id="KW-1185">Reference proteome</keyword>
<evidence type="ECO:0000313" key="7">
    <source>
        <dbReference type="RefSeq" id="XP_027187714.1"/>
    </source>
</evidence>
<feature type="compositionally biased region" description="Low complexity" evidence="2">
    <location>
        <begin position="107"/>
        <end position="120"/>
    </location>
</feature>
<gene>
    <name evidence="5 6 7" type="primary">LOC101508180</name>
</gene>
<reference evidence="5 6" key="2">
    <citation type="submission" date="2025-04" db="UniProtKB">
        <authorList>
            <consortium name="RefSeq"/>
        </authorList>
    </citation>
    <scope>IDENTIFICATION</scope>
    <source>
        <tissue evidence="5 6">Etiolated seedlings</tissue>
    </source>
</reference>
<proteinExistence type="predicted"/>
<dbReference type="STRING" id="3827.A0A1S2XLV9"/>
<feature type="compositionally biased region" description="Basic and acidic residues" evidence="2">
    <location>
        <begin position="1"/>
        <end position="12"/>
    </location>
</feature>
<feature type="compositionally biased region" description="Polar residues" evidence="2">
    <location>
        <begin position="209"/>
        <end position="218"/>
    </location>
</feature>
<evidence type="ECO:0000313" key="5">
    <source>
        <dbReference type="RefSeq" id="XP_004490249.1"/>
    </source>
</evidence>
<feature type="region of interest" description="Disordered" evidence="2">
    <location>
        <begin position="57"/>
        <end position="120"/>
    </location>
</feature>
<dbReference type="PROSITE" id="PS50076">
    <property type="entry name" value="DNAJ_2"/>
    <property type="match status" value="1"/>
</dbReference>
<organism evidence="4 5">
    <name type="scientific">Cicer arietinum</name>
    <name type="common">Chickpea</name>
    <name type="synonym">Garbanzo</name>
    <dbReference type="NCBI Taxonomy" id="3827"/>
    <lineage>
        <taxon>Eukaryota</taxon>
        <taxon>Viridiplantae</taxon>
        <taxon>Streptophyta</taxon>
        <taxon>Embryophyta</taxon>
        <taxon>Tracheophyta</taxon>
        <taxon>Spermatophyta</taxon>
        <taxon>Magnoliopsida</taxon>
        <taxon>eudicotyledons</taxon>
        <taxon>Gunneridae</taxon>
        <taxon>Pentapetalae</taxon>
        <taxon>rosids</taxon>
        <taxon>fabids</taxon>
        <taxon>Fabales</taxon>
        <taxon>Fabaceae</taxon>
        <taxon>Papilionoideae</taxon>
        <taxon>50 kb inversion clade</taxon>
        <taxon>NPAAA clade</taxon>
        <taxon>Hologalegina</taxon>
        <taxon>IRL clade</taxon>
        <taxon>Cicereae</taxon>
        <taxon>Cicer</taxon>
    </lineage>
</organism>
<dbReference type="PaxDb" id="3827-XP_004490248.1"/>
<dbReference type="AlphaFoldDB" id="A0A1S2XLV9"/>
<dbReference type="RefSeq" id="XP_004490249.1">
    <property type="nucleotide sequence ID" value="XM_004490192.3"/>
</dbReference>
<evidence type="ECO:0000256" key="2">
    <source>
        <dbReference type="SAM" id="MobiDB-lite"/>
    </source>
</evidence>
<protein>
    <submittedName>
        <fullName evidence="5 6">Uncharacterized protein LOC101508180 isoform X1</fullName>
    </submittedName>
</protein>
<feature type="compositionally biased region" description="Basic and acidic residues" evidence="2">
    <location>
        <begin position="289"/>
        <end position="375"/>
    </location>
</feature>
<dbReference type="Gene3D" id="1.10.287.110">
    <property type="entry name" value="DnaJ domain"/>
    <property type="match status" value="1"/>
</dbReference>
<dbReference type="InterPro" id="IPR001623">
    <property type="entry name" value="DnaJ_domain"/>
</dbReference>
<dbReference type="GeneID" id="101508180"/>
<keyword evidence="1" id="KW-0175">Coiled coil</keyword>
<sequence length="592" mass="67176">MLGKGVSREHFQPRTCSGKNSSKTGQAKRDLENIVYIDLDSDQFDDVVILEGPEVVSKKLNGSSGPSRNRTLTPQSVISIDDDDDDGSDDVDNPRVNAEGVGELDSDASSSKRFTSASSSARNSVRIDVDDCDVYEKDSASKRQKSKGVFSSKASERNCYGLYGSENESSDSDCSDCELMEDREQWEKVSAMKKSRVFNDQSRHDEHASSSGLHSNDYINIEVKNRSEKLGKSPAYGPSSSKYVKENQSSFTVKDDIGHGERTTREKAPACPKSKNCDFGNGITGSSRFTKELGDEESKFMSSSQDEHDRKVDNYKTPLRSKESKFMSSSQDEHTGKVDNDKTPLRSKESKFMSSDQDEHDRKVDNDETPLRSKCDNITPLRSKCDNISEGNSNSASFDERNFNGHEFELHTQDGGSTASEERNIINEREKLKETDEYKQAMEEEWASRQKQLQIQAEEAQRLRKRKKAESSRVLDMKRKQKERIEEMRETDKKDEEIMNMKEKLRAEIQKELNQLKNQCTDMTSLLRSLGINVGESRTAVPHEVHAAYKRAMFKFHPDRASKTDIRAQVEAEEKCKFITAMKEKFLSFSYR</sequence>
<dbReference type="SUPFAM" id="SSF46565">
    <property type="entry name" value="Chaperone J-domain"/>
    <property type="match status" value="1"/>
</dbReference>
<feature type="compositionally biased region" description="Basic and acidic residues" evidence="2">
    <location>
        <begin position="253"/>
        <end position="268"/>
    </location>
</feature>
<dbReference type="InterPro" id="IPR036869">
    <property type="entry name" value="J_dom_sf"/>
</dbReference>
<evidence type="ECO:0000256" key="1">
    <source>
        <dbReference type="SAM" id="Coils"/>
    </source>
</evidence>
<feature type="compositionally biased region" description="Polar residues" evidence="2">
    <location>
        <begin position="238"/>
        <end position="252"/>
    </location>
</feature>
<accession>A0A1S2XLV9</accession>
<feature type="coiled-coil region" evidence="1">
    <location>
        <begin position="495"/>
        <end position="526"/>
    </location>
</feature>
<dbReference type="Proteomes" id="UP000087171">
    <property type="component" value="Chromosome Ca2"/>
</dbReference>
<feature type="coiled-coil region" evidence="1">
    <location>
        <begin position="425"/>
        <end position="470"/>
    </location>
</feature>
<evidence type="ECO:0000313" key="6">
    <source>
        <dbReference type="RefSeq" id="XP_027187713.1"/>
    </source>
</evidence>
<dbReference type="OrthoDB" id="498970at2759"/>
<feature type="compositionally biased region" description="Polar residues" evidence="2">
    <location>
        <begin position="14"/>
        <end position="25"/>
    </location>
</feature>
<feature type="region of interest" description="Disordered" evidence="2">
    <location>
        <begin position="196"/>
        <end position="400"/>
    </location>
</feature>
<reference evidence="4" key="1">
    <citation type="journal article" date="2013" name="Nat. Biotechnol.">
        <title>Draft genome sequence of chickpea (Cicer arietinum) provides a resource for trait improvement.</title>
        <authorList>
            <person name="Varshney R.K."/>
            <person name="Song C."/>
            <person name="Saxena R.K."/>
            <person name="Azam S."/>
            <person name="Yu S."/>
            <person name="Sharpe A.G."/>
            <person name="Cannon S."/>
            <person name="Baek J."/>
            <person name="Rosen B.D."/>
            <person name="Tar'an B."/>
            <person name="Millan T."/>
            <person name="Zhang X."/>
            <person name="Ramsay L.D."/>
            <person name="Iwata A."/>
            <person name="Wang Y."/>
            <person name="Nelson W."/>
            <person name="Farmer A.D."/>
            <person name="Gaur P.M."/>
            <person name="Soderlund C."/>
            <person name="Penmetsa R.V."/>
            <person name="Xu C."/>
            <person name="Bharti A.K."/>
            <person name="He W."/>
            <person name="Winter P."/>
            <person name="Zhao S."/>
            <person name="Hane J.K."/>
            <person name="Carrasquilla-Garcia N."/>
            <person name="Condie J.A."/>
            <person name="Upadhyaya H.D."/>
            <person name="Luo M.C."/>
            <person name="Thudi M."/>
            <person name="Gowda C.L."/>
            <person name="Singh N.P."/>
            <person name="Lichtenzveig J."/>
            <person name="Gali K.K."/>
            <person name="Rubio J."/>
            <person name="Nadarajan N."/>
            <person name="Dolezel J."/>
            <person name="Bansal K.C."/>
            <person name="Xu X."/>
            <person name="Edwards D."/>
            <person name="Zhang G."/>
            <person name="Kahl G."/>
            <person name="Gil J."/>
            <person name="Singh K.B."/>
            <person name="Datta S.K."/>
            <person name="Jackson S.A."/>
            <person name="Wang J."/>
            <person name="Cook D.R."/>
        </authorList>
    </citation>
    <scope>NUCLEOTIDE SEQUENCE [LARGE SCALE GENOMIC DNA]</scope>
    <source>
        <strain evidence="4">cv. CDC Frontier</strain>
    </source>
</reference>
<feature type="compositionally biased region" description="Polar residues" evidence="2">
    <location>
        <begin position="60"/>
        <end position="75"/>
    </location>
</feature>
<feature type="region of interest" description="Disordered" evidence="2">
    <location>
        <begin position="1"/>
        <end position="29"/>
    </location>
</feature>